<evidence type="ECO:0000313" key="1">
    <source>
        <dbReference type="EMBL" id="AQT25262.1"/>
    </source>
</evidence>
<proteinExistence type="predicted"/>
<dbReference type="OrthoDB" id="10278at10239"/>
<dbReference type="EMBL" id="KY363465">
    <property type="protein sequence ID" value="AQT25262.1"/>
    <property type="molecule type" value="Genomic_DNA"/>
</dbReference>
<protein>
    <submittedName>
        <fullName evidence="1">Uncharacterized protein</fullName>
    </submittedName>
</protein>
<accession>A0A1S6KV12</accession>
<organism evidence="1 2">
    <name type="scientific">Providencia phage vB_PreS_PR1</name>
    <dbReference type="NCBI Taxonomy" id="1931407"/>
    <lineage>
        <taxon>Viruses</taxon>
        <taxon>Duplodnaviria</taxon>
        <taxon>Heunggongvirae</taxon>
        <taxon>Uroviricota</taxon>
        <taxon>Caudoviricetes</taxon>
        <taxon>Demerecviridae</taxon>
        <taxon>Priunavirus</taxon>
        <taxon>Priunavirus PR1</taxon>
    </lineage>
</organism>
<sequence>MILDLPLYEVRSFFRKSKEGNYTVIQTHYTKYVLDDESLPGNYWERRLALRCNEKSLPYKLYPLKKRINSLSQLAKSKAEFYINSQGKLIRHSKEKFYNIEVHKVLSSVQIYNGKWQNYIREAPFPFITDSPASYLSVIKARGSFWLFDVHDFKPEERRYRVKL</sequence>
<name>A0A1S6KV12_9CAUD</name>
<gene>
    <name evidence="1" type="ORF">PR1_124</name>
</gene>
<evidence type="ECO:0000313" key="2">
    <source>
        <dbReference type="Proteomes" id="UP000222417"/>
    </source>
</evidence>
<dbReference type="Proteomes" id="UP000222417">
    <property type="component" value="Segment"/>
</dbReference>
<reference evidence="1 2" key="1">
    <citation type="submission" date="2016-12" db="EMBL/GenBank/DDBJ databases">
        <title>Providencia rettgeri phage vB-PreS_PR1 - a deep-branching member of the T5-like siphoviruses.</title>
        <authorList>
            <person name="Oliveira H."/>
            <person name="Pinto G."/>
            <person name="Hendrix H."/>
            <person name="Noben J.-P."/>
            <person name="Gawor J."/>
            <person name="Lobocka M."/>
            <person name="Lavigne R."/>
            <person name="Azeredo J."/>
        </authorList>
    </citation>
    <scope>NUCLEOTIDE SEQUENCE [LARGE SCALE GENOMIC DNA]</scope>
</reference>
<keyword evidence="2" id="KW-1185">Reference proteome</keyword>